<comment type="caution">
    <text evidence="2">The sequence shown here is derived from an EMBL/GenBank/DDBJ whole genome shotgun (WGS) entry which is preliminary data.</text>
</comment>
<organism evidence="2 3">
    <name type="scientific">Thermaurantimonas aggregans</name>
    <dbReference type="NCBI Taxonomy" id="2173829"/>
    <lineage>
        <taxon>Bacteria</taxon>
        <taxon>Pseudomonadati</taxon>
        <taxon>Bacteroidota</taxon>
        <taxon>Flavobacteriia</taxon>
        <taxon>Flavobacteriales</taxon>
        <taxon>Schleiferiaceae</taxon>
        <taxon>Thermaurantimonas</taxon>
    </lineage>
</organism>
<proteinExistence type="predicted"/>
<dbReference type="RefSeq" id="WP_218019311.1">
    <property type="nucleotide sequence ID" value="NZ_BHZE01000003.1"/>
</dbReference>
<protein>
    <recommendedName>
        <fullName evidence="1">GWxTD domain-containing protein</fullName>
    </recommendedName>
</protein>
<sequence length="503" mass="59148">MQLFRKVLIFSLLYSVSFAGKLELKFAYYHFYHPETKIYTETHFNVNGNSVKAVKNSAGRYTGSVLITMSFYHDDKIIQGEKIRISLPETTDTSYYNRGFTAKSQFRLPTGRNLLKLDILDENNPSEKYHFEIPIEVPDPNAFKASDVILIAGMPEGENREFSKKDFIPYISSSTYLYDKNVNELLFYMEFYDLQSTDEKERPFFVNYFLESLMSPISLEKFAGRIKIRNEGVHPILGRLNITELPSGVYNLVIESINRKNEIYERKKVRFERISDYQPVSISLDMLENFSLDNSIIPVEILKDSVFDFLLYMLPIATYSEQKTIDRLLSENNKDIMMKYFNSFWINKQKSGITWEDYYNRVTTANKLYGTRLLKGYRTDRGRVYCLYGAPTIVESRKHEPNTYPYEIWQYDRLIPLNGTNPQTDRIFIFADREINTGTYRLIHSTAAGETFNERWQYLLMERDMWTPNVDDVELPAQAGDWGTRFNNSIIINPTKFGRYNRW</sequence>
<dbReference type="AlphaFoldDB" id="A0A401XIY2"/>
<keyword evidence="3" id="KW-1185">Reference proteome</keyword>
<dbReference type="EMBL" id="BHZE01000003">
    <property type="protein sequence ID" value="GCD76982.1"/>
    <property type="molecule type" value="Genomic_DNA"/>
</dbReference>
<feature type="domain" description="GWxTD" evidence="1">
    <location>
        <begin position="320"/>
        <end position="452"/>
    </location>
</feature>
<reference evidence="2 3" key="1">
    <citation type="submission" date="2018-11" db="EMBL/GenBank/DDBJ databases">
        <title>Schleiferia aggregans sp. nov., a moderately thermophilic heterotrophic bacterium isolated from microbial mats at a terrestrial hot spring.</title>
        <authorList>
            <person name="Iino T."/>
            <person name="Ohkuma M."/>
            <person name="Haruta S."/>
        </authorList>
    </citation>
    <scope>NUCLEOTIDE SEQUENCE [LARGE SCALE GENOMIC DNA]</scope>
    <source>
        <strain evidence="2 3">LA</strain>
    </source>
</reference>
<gene>
    <name evidence="2" type="ORF">JCM31826_04640</name>
</gene>
<accession>A0A401XIY2</accession>
<dbReference type="Pfam" id="PF20094">
    <property type="entry name" value="GWxTD_dom"/>
    <property type="match status" value="1"/>
</dbReference>
<evidence type="ECO:0000313" key="2">
    <source>
        <dbReference type="EMBL" id="GCD76982.1"/>
    </source>
</evidence>
<evidence type="ECO:0000313" key="3">
    <source>
        <dbReference type="Proteomes" id="UP000286715"/>
    </source>
</evidence>
<dbReference type="InterPro" id="IPR030959">
    <property type="entry name" value="GWxTD_dom"/>
</dbReference>
<dbReference type="Proteomes" id="UP000286715">
    <property type="component" value="Unassembled WGS sequence"/>
</dbReference>
<evidence type="ECO:0000259" key="1">
    <source>
        <dbReference type="Pfam" id="PF20094"/>
    </source>
</evidence>
<dbReference type="NCBIfam" id="TIGR04514">
    <property type="entry name" value="GWxTD_dom"/>
    <property type="match status" value="1"/>
</dbReference>
<name>A0A401XIY2_9FLAO</name>